<proteinExistence type="predicted"/>
<dbReference type="AlphaFoldDB" id="A0A5J4X3X0"/>
<dbReference type="Gene3D" id="2.30.29.30">
    <property type="entry name" value="Pleckstrin-homology domain (PH domain)/Phosphotyrosine-binding domain (PTB)"/>
    <property type="match status" value="1"/>
</dbReference>
<evidence type="ECO:0000313" key="2">
    <source>
        <dbReference type="EMBL" id="KAA6401189.1"/>
    </source>
</evidence>
<dbReference type="Pfam" id="PF00568">
    <property type="entry name" value="WH1"/>
    <property type="match status" value="1"/>
</dbReference>
<feature type="domain" description="WH1" evidence="1">
    <location>
        <begin position="1"/>
        <end position="108"/>
    </location>
</feature>
<dbReference type="SUPFAM" id="SSF50729">
    <property type="entry name" value="PH domain-like"/>
    <property type="match status" value="1"/>
</dbReference>
<gene>
    <name evidence="2" type="ORF">EZS28_003282</name>
</gene>
<dbReference type="InterPro" id="IPR011993">
    <property type="entry name" value="PH-like_dom_sf"/>
</dbReference>
<dbReference type="EMBL" id="SNRW01000429">
    <property type="protein sequence ID" value="KAA6401189.1"/>
    <property type="molecule type" value="Genomic_DNA"/>
</dbReference>
<dbReference type="PROSITE" id="PS50229">
    <property type="entry name" value="WH1"/>
    <property type="match status" value="1"/>
</dbReference>
<sequence>MAETSYFSGNCQITQVEDEQWRSVEEGLCQLELLYDPTEKRSRFVAVHLETKKFLINAELLHDTPVQKLSPNFVHFQSPFAGSFGFNFVDQKDTTKLLDAVKRILQLIPQPQPDDVAQVAPGGGLIPDNDDLNTKLEKLKIEILKEVREMIRQARDDTISRVDLVLQRMAGQPQPQLSYPPARK</sequence>
<evidence type="ECO:0000313" key="3">
    <source>
        <dbReference type="Proteomes" id="UP000324800"/>
    </source>
</evidence>
<name>A0A5J4X3X0_9EUKA</name>
<dbReference type="InterPro" id="IPR000697">
    <property type="entry name" value="WH1/EVH1_dom"/>
</dbReference>
<accession>A0A5J4X3X0</accession>
<dbReference type="Proteomes" id="UP000324800">
    <property type="component" value="Unassembled WGS sequence"/>
</dbReference>
<evidence type="ECO:0000259" key="1">
    <source>
        <dbReference type="PROSITE" id="PS50229"/>
    </source>
</evidence>
<protein>
    <recommendedName>
        <fullName evidence="1">WH1 domain-containing protein</fullName>
    </recommendedName>
</protein>
<comment type="caution">
    <text evidence="2">The sequence shown here is derived from an EMBL/GenBank/DDBJ whole genome shotgun (WGS) entry which is preliminary data.</text>
</comment>
<reference evidence="2 3" key="1">
    <citation type="submission" date="2019-03" db="EMBL/GenBank/DDBJ databases">
        <title>Single cell metagenomics reveals metabolic interactions within the superorganism composed of flagellate Streblomastix strix and complex community of Bacteroidetes bacteria on its surface.</title>
        <authorList>
            <person name="Treitli S.C."/>
            <person name="Kolisko M."/>
            <person name="Husnik F."/>
            <person name="Keeling P."/>
            <person name="Hampl V."/>
        </authorList>
    </citation>
    <scope>NUCLEOTIDE SEQUENCE [LARGE SCALE GENOMIC DNA]</scope>
    <source>
        <strain evidence="2">ST1C</strain>
    </source>
</reference>
<organism evidence="2 3">
    <name type="scientific">Streblomastix strix</name>
    <dbReference type="NCBI Taxonomy" id="222440"/>
    <lineage>
        <taxon>Eukaryota</taxon>
        <taxon>Metamonada</taxon>
        <taxon>Preaxostyla</taxon>
        <taxon>Oxymonadida</taxon>
        <taxon>Streblomastigidae</taxon>
        <taxon>Streblomastix</taxon>
    </lineage>
</organism>
<dbReference type="OrthoDB" id="6244550at2759"/>